<dbReference type="Pfam" id="PF00078">
    <property type="entry name" value="RVT_1"/>
    <property type="match status" value="1"/>
</dbReference>
<comment type="caution">
    <text evidence="2">The sequence shown here is derived from an EMBL/GenBank/DDBJ whole genome shotgun (WGS) entry which is preliminary data.</text>
</comment>
<feature type="non-terminal residue" evidence="2">
    <location>
        <position position="1"/>
    </location>
</feature>
<dbReference type="VEuPathDB" id="MicrosporidiaDB:CWI39_0383p0010"/>
<proteinExistence type="predicted"/>
<dbReference type="EMBL" id="PIXR01000383">
    <property type="protein sequence ID" value="TBU07026.1"/>
    <property type="molecule type" value="Genomic_DNA"/>
</dbReference>
<dbReference type="InterPro" id="IPR043502">
    <property type="entry name" value="DNA/RNA_pol_sf"/>
</dbReference>
<dbReference type="VEuPathDB" id="MicrosporidiaDB:CWI36_1381p0010"/>
<sequence>ALHNIILSGVYRLIIRKQSRTNFNPVIQHIRRALERARHNNPILFERLCKEVKRLTKNLPDTDTRDLKVEHIGLEASQLEAIMNFHGNAIPNSRQNNSNELLNSFVLDGKITSLEETVNWIKLSVDEVEKCMKILKGGKAGGICGIKNEFLKICLRNFIVELTYMFNKIITDKEIPLIWKKHMIQPIHKDDSEFRPISLIEKTRKLFEKLIFSKFEVKLKRQQAGFRLKHSTLNHALTLDTRLRHGDVEGICVTLDISKAYDSVYRKRLYEKLMIKKKFSREDTILIAALIENNELEKQVPLEYLGYYFNNKCAGTMKSLKFIRQKAVRAAVITNKLLRKTQYSNNNLQYYQSKLRMYTKFIRPHIDYYAQLFGCNEPFVEGTDRIQKGIIKYLYKIYFKTPTKILYALFPLENTKQRAEDSGAMLLIRSYTEEKKLLRWIFKPNKSKNLKNLKKNIKYIKNKIQGNEFKAKYNRWQKENLHIIRPEHKRENIIEILIKFIQHNIGHPTNGVNIGLINPQDII</sequence>
<name>A0A4Q9LGZ6_9MICR</name>
<dbReference type="AlphaFoldDB" id="A0A4Q9LGZ6"/>
<dbReference type="InterPro" id="IPR052560">
    <property type="entry name" value="RdDP_mobile_element"/>
</dbReference>
<accession>A0A4Q9LGZ6</accession>
<reference evidence="2 3" key="1">
    <citation type="submission" date="2017-12" db="EMBL/GenBank/DDBJ databases">
        <authorList>
            <person name="Pombert J.-F."/>
            <person name="Haag K.L."/>
            <person name="Ebert D."/>
        </authorList>
    </citation>
    <scope>NUCLEOTIDE SEQUENCE [LARGE SCALE GENOMIC DNA]</scope>
    <source>
        <strain evidence="2">IL-BN-2</strain>
    </source>
</reference>
<evidence type="ECO:0000313" key="3">
    <source>
        <dbReference type="Proteomes" id="UP000293045"/>
    </source>
</evidence>
<dbReference type="PANTHER" id="PTHR36688">
    <property type="entry name" value="ENDO/EXONUCLEASE/PHOSPHATASE DOMAIN-CONTAINING PROTEIN"/>
    <property type="match status" value="1"/>
</dbReference>
<gene>
    <name evidence="2" type="ORF">CWI39_0383p0010</name>
</gene>
<dbReference type="VEuPathDB" id="MicrosporidiaDB:CWI36_0494p0030"/>
<feature type="domain" description="Reverse transcriptase" evidence="1">
    <location>
        <begin position="187"/>
        <end position="274"/>
    </location>
</feature>
<dbReference type="InterPro" id="IPR000477">
    <property type="entry name" value="RT_dom"/>
</dbReference>
<evidence type="ECO:0000259" key="1">
    <source>
        <dbReference type="Pfam" id="PF00078"/>
    </source>
</evidence>
<dbReference type="PANTHER" id="PTHR36688:SF1">
    <property type="entry name" value="ENDONUCLEASE_EXONUCLEASE_PHOSPHATASE DOMAIN-CONTAINING PROTEIN"/>
    <property type="match status" value="1"/>
</dbReference>
<dbReference type="SUPFAM" id="SSF56672">
    <property type="entry name" value="DNA/RNA polymerases"/>
    <property type="match status" value="1"/>
</dbReference>
<protein>
    <recommendedName>
        <fullName evidence="1">Reverse transcriptase domain-containing protein</fullName>
    </recommendedName>
</protein>
<organism evidence="2 3">
    <name type="scientific">Hamiltosporidium magnivora</name>
    <dbReference type="NCBI Taxonomy" id="148818"/>
    <lineage>
        <taxon>Eukaryota</taxon>
        <taxon>Fungi</taxon>
        <taxon>Fungi incertae sedis</taxon>
        <taxon>Microsporidia</taxon>
        <taxon>Dubosqiidae</taxon>
        <taxon>Hamiltosporidium</taxon>
    </lineage>
</organism>
<evidence type="ECO:0000313" key="2">
    <source>
        <dbReference type="EMBL" id="TBU07026.1"/>
    </source>
</evidence>
<dbReference type="Proteomes" id="UP000293045">
    <property type="component" value="Unassembled WGS sequence"/>
</dbReference>